<sequence>MKASLLLLLPPLIACLLLKARGKTFSRCELALMLQHSGLDGYEGYSLADWVCLAYFSSGFNTAKVTHNSDGSSEYGIFQINSRLWCSDSHSTTKDLCDISCRDLLTDEIVDDIDCIKKAVIDSEGLNAWMGWRDHCRGRNLNYWVNTCNL</sequence>
<gene>
    <name evidence="1" type="ORF">K3G42_033100</name>
</gene>
<reference evidence="1" key="1">
    <citation type="submission" date="2021-08" db="EMBL/GenBank/DDBJ databases">
        <title>The first chromosome-level gecko genome reveals the dynamic sex chromosomes of Neotropical dwarf geckos (Sphaerodactylidae: Sphaerodactylus).</title>
        <authorList>
            <person name="Pinto B.J."/>
            <person name="Keating S.E."/>
            <person name="Gamble T."/>
        </authorList>
    </citation>
    <scope>NUCLEOTIDE SEQUENCE</scope>
    <source>
        <strain evidence="1">TG3544</strain>
    </source>
</reference>
<evidence type="ECO:0000313" key="2">
    <source>
        <dbReference type="Proteomes" id="UP000827872"/>
    </source>
</evidence>
<dbReference type="EMBL" id="CM037616">
    <property type="protein sequence ID" value="KAH7994064.1"/>
    <property type="molecule type" value="Genomic_DNA"/>
</dbReference>
<dbReference type="Proteomes" id="UP000827872">
    <property type="component" value="Linkage Group LG03"/>
</dbReference>
<name>A0ACB8EN51_9SAUR</name>
<keyword evidence="2" id="KW-1185">Reference proteome</keyword>
<proteinExistence type="predicted"/>
<organism evidence="1 2">
    <name type="scientific">Sphaerodactylus townsendi</name>
    <dbReference type="NCBI Taxonomy" id="933632"/>
    <lineage>
        <taxon>Eukaryota</taxon>
        <taxon>Metazoa</taxon>
        <taxon>Chordata</taxon>
        <taxon>Craniata</taxon>
        <taxon>Vertebrata</taxon>
        <taxon>Euteleostomi</taxon>
        <taxon>Lepidosauria</taxon>
        <taxon>Squamata</taxon>
        <taxon>Bifurcata</taxon>
        <taxon>Gekkota</taxon>
        <taxon>Sphaerodactylidae</taxon>
        <taxon>Sphaerodactylus</taxon>
    </lineage>
</organism>
<accession>A0ACB8EN51</accession>
<evidence type="ECO:0000313" key="1">
    <source>
        <dbReference type="EMBL" id="KAH7994064.1"/>
    </source>
</evidence>
<protein>
    <submittedName>
        <fullName evidence="1">Uncharacterized protein</fullName>
    </submittedName>
</protein>
<comment type="caution">
    <text evidence="1">The sequence shown here is derived from an EMBL/GenBank/DDBJ whole genome shotgun (WGS) entry which is preliminary data.</text>
</comment>